<feature type="binding site" evidence="7">
    <location>
        <position position="88"/>
    </location>
    <ligand>
        <name>carbamoyl phosphate</name>
        <dbReference type="ChEBI" id="CHEBI:58228"/>
    </ligand>
</feature>
<feature type="domain" description="Aspartate/ornithine carbamoyltransferase carbamoyl-P binding" evidence="9">
    <location>
        <begin position="12"/>
        <end position="151"/>
    </location>
</feature>
<evidence type="ECO:0000256" key="3">
    <source>
        <dbReference type="ARBA" id="ARBA00013007"/>
    </source>
</evidence>
<dbReference type="Proteomes" id="UP000256329">
    <property type="component" value="Unassembled WGS sequence"/>
</dbReference>
<dbReference type="InterPro" id="IPR002292">
    <property type="entry name" value="Orn/put_carbamltrans"/>
</dbReference>
<feature type="binding site" evidence="7">
    <location>
        <begin position="236"/>
        <end position="237"/>
    </location>
    <ligand>
        <name>L-ornithine</name>
        <dbReference type="ChEBI" id="CHEBI:46911"/>
    </ligand>
</feature>
<name>A0A3D8P4S3_9THEO</name>
<comment type="subcellular location">
    <subcellularLocation>
        <location evidence="7">Cytoplasm</location>
    </subcellularLocation>
</comment>
<feature type="domain" description="Aspartate/ornithine carbamoyltransferase Asp/Orn-binding" evidence="8">
    <location>
        <begin position="159"/>
        <end position="311"/>
    </location>
</feature>
<dbReference type="InterPro" id="IPR036901">
    <property type="entry name" value="Asp/Orn_carbamoylTrfase_sf"/>
</dbReference>
<dbReference type="GO" id="GO:0005737">
    <property type="term" value="C:cytoplasm"/>
    <property type="evidence" value="ECO:0007669"/>
    <property type="project" value="UniProtKB-SubCell"/>
</dbReference>
<feature type="binding site" evidence="7">
    <location>
        <begin position="61"/>
        <end position="64"/>
    </location>
    <ligand>
        <name>carbamoyl phosphate</name>
        <dbReference type="ChEBI" id="CHEBI:58228"/>
    </ligand>
</feature>
<gene>
    <name evidence="10" type="primary">argF</name>
    <name evidence="10" type="ORF">DXX99_02520</name>
</gene>
<feature type="binding site" evidence="7">
    <location>
        <position position="112"/>
    </location>
    <ligand>
        <name>carbamoyl phosphate</name>
        <dbReference type="ChEBI" id="CHEBI:58228"/>
    </ligand>
</feature>
<dbReference type="NCBIfam" id="NF001986">
    <property type="entry name" value="PRK00779.1"/>
    <property type="match status" value="1"/>
</dbReference>
<dbReference type="SUPFAM" id="SSF53671">
    <property type="entry name" value="Aspartate/ornithine carbamoyltransferase"/>
    <property type="match status" value="1"/>
</dbReference>
<dbReference type="InterPro" id="IPR006130">
    <property type="entry name" value="Asp/Orn_carbamoylTrfase"/>
</dbReference>
<dbReference type="GO" id="GO:0004585">
    <property type="term" value="F:ornithine carbamoyltransferase activity"/>
    <property type="evidence" value="ECO:0007669"/>
    <property type="project" value="UniProtKB-UniRule"/>
</dbReference>
<feature type="binding site" evidence="7">
    <location>
        <position position="170"/>
    </location>
    <ligand>
        <name>L-ornithine</name>
        <dbReference type="ChEBI" id="CHEBI:46911"/>
    </ligand>
</feature>
<comment type="caution">
    <text evidence="10">The sequence shown here is derived from an EMBL/GenBank/DDBJ whole genome shotgun (WGS) entry which is preliminary data.</text>
</comment>
<dbReference type="InterPro" id="IPR006131">
    <property type="entry name" value="Asp_carbamoyltransf_Asp/Orn-bd"/>
</dbReference>
<feature type="binding site" evidence="7">
    <location>
        <position position="300"/>
    </location>
    <ligand>
        <name>carbamoyl phosphate</name>
        <dbReference type="ChEBI" id="CHEBI:58228"/>
    </ligand>
</feature>
<keyword evidence="5 7" id="KW-0808">Transferase</keyword>
<dbReference type="PRINTS" id="PR00100">
    <property type="entry name" value="AOTCASE"/>
</dbReference>
<dbReference type="Gene3D" id="3.40.50.1370">
    <property type="entry name" value="Aspartate/ornithine carbamoyltransferase"/>
    <property type="match status" value="2"/>
</dbReference>
<evidence type="ECO:0000259" key="8">
    <source>
        <dbReference type="Pfam" id="PF00185"/>
    </source>
</evidence>
<organism evidence="10 11">
    <name type="scientific">Ammonifex thiophilus</name>
    <dbReference type="NCBI Taxonomy" id="444093"/>
    <lineage>
        <taxon>Bacteria</taxon>
        <taxon>Bacillati</taxon>
        <taxon>Bacillota</taxon>
        <taxon>Clostridia</taxon>
        <taxon>Thermoanaerobacterales</taxon>
        <taxon>Thermoanaerobacteraceae</taxon>
        <taxon>Ammonifex</taxon>
    </lineage>
</organism>
<dbReference type="NCBIfam" id="TIGR00658">
    <property type="entry name" value="orni_carb_tr"/>
    <property type="match status" value="1"/>
</dbReference>
<keyword evidence="7" id="KW-0963">Cytoplasm</keyword>
<feature type="binding site" evidence="7">
    <location>
        <begin position="139"/>
        <end position="142"/>
    </location>
    <ligand>
        <name>carbamoyl phosphate</name>
        <dbReference type="ChEBI" id="CHEBI:58228"/>
    </ligand>
</feature>
<dbReference type="FunFam" id="3.40.50.1370:FF:000008">
    <property type="entry name" value="Ornithine carbamoyltransferase"/>
    <property type="match status" value="1"/>
</dbReference>
<dbReference type="AlphaFoldDB" id="A0A3D8P4S3"/>
<reference evidence="10 11" key="1">
    <citation type="submission" date="2018-08" db="EMBL/GenBank/DDBJ databases">
        <title>Form III RuBisCO-mediated autotrophy in Thermodesulfobium bacteria.</title>
        <authorList>
            <person name="Toshchakov S.V."/>
            <person name="Kublanov I.V."/>
            <person name="Frolov E."/>
            <person name="Bonch-Osmolovskaya E.A."/>
            <person name="Tourova T.P."/>
            <person name="Chernych N.A."/>
            <person name="Lebedinsky A.V."/>
        </authorList>
    </citation>
    <scope>NUCLEOTIDE SEQUENCE [LARGE SCALE GENOMIC DNA]</scope>
    <source>
        <strain evidence="10 11">SR</strain>
    </source>
</reference>
<sequence length="312" mass="34392">MYASLRKRFRHRDFLSIADFTGEEIMGLLSFAAELKEAKKRGETHTFCAGKSLAMIFQKPSTRTRVSFEVAMFDLGGYALYLNAQDLQLGRGESIADTGRVLSRYVDGCVIRTSRQEEVEELAEAATIPVINGLTSWEHPCQILADFLTILQSKGQLAGLKLAYVGDGNNICHSLLLGCPRVGMSIYVATPPQYAPHPTVVARAQEAAQGTEVVVTEDPVQAVKGADVVVTDVWVSMGQEEEAETRKKVFLPYQVNGELVSHAKPDYIFLHCLPAHRGEEVTAEIIDGPHSLVWEEAENRLHVQKALLALLL</sequence>
<dbReference type="InterPro" id="IPR024904">
    <property type="entry name" value="OTCase_ArgI"/>
</dbReference>
<dbReference type="Pfam" id="PF02729">
    <property type="entry name" value="OTCace_N"/>
    <property type="match status" value="1"/>
</dbReference>
<evidence type="ECO:0000256" key="7">
    <source>
        <dbReference type="HAMAP-Rule" id="MF_01109"/>
    </source>
</evidence>
<feature type="binding site" evidence="7">
    <location>
        <begin position="272"/>
        <end position="273"/>
    </location>
    <ligand>
        <name>carbamoyl phosphate</name>
        <dbReference type="ChEBI" id="CHEBI:58228"/>
    </ligand>
</feature>
<dbReference type="HAMAP" id="MF_01109">
    <property type="entry name" value="OTCase"/>
    <property type="match status" value="1"/>
</dbReference>
<dbReference type="GO" id="GO:0042450">
    <property type="term" value="P:L-arginine biosynthetic process via ornithine"/>
    <property type="evidence" value="ECO:0007669"/>
    <property type="project" value="UniProtKB-UniRule"/>
</dbReference>
<dbReference type="GO" id="GO:0016597">
    <property type="term" value="F:amino acid binding"/>
    <property type="evidence" value="ECO:0007669"/>
    <property type="project" value="InterPro"/>
</dbReference>
<dbReference type="GO" id="GO:0019240">
    <property type="term" value="P:citrulline biosynthetic process"/>
    <property type="evidence" value="ECO:0007669"/>
    <property type="project" value="TreeGrafter"/>
</dbReference>
<comment type="pathway">
    <text evidence="1">Amino-acid biosynthesis; L-arginine biosynthesis; L-arginine from L-ornithine and carbamoyl phosphate: step 1/3.</text>
</comment>
<dbReference type="PROSITE" id="PS00097">
    <property type="entry name" value="CARBAMOYLTRANSFERASE"/>
    <property type="match status" value="1"/>
</dbReference>
<evidence type="ECO:0000256" key="6">
    <source>
        <dbReference type="ARBA" id="ARBA00048772"/>
    </source>
</evidence>
<evidence type="ECO:0000256" key="2">
    <source>
        <dbReference type="ARBA" id="ARBA00007805"/>
    </source>
</evidence>
<dbReference type="RefSeq" id="WP_115791947.1">
    <property type="nucleotide sequence ID" value="NZ_QSLN01000002.1"/>
</dbReference>
<evidence type="ECO:0000256" key="5">
    <source>
        <dbReference type="ARBA" id="ARBA00022679"/>
    </source>
</evidence>
<keyword evidence="11" id="KW-1185">Reference proteome</keyword>
<dbReference type="PRINTS" id="PR00102">
    <property type="entry name" value="OTCASE"/>
</dbReference>
<accession>A0A3D8P4S3</accession>
<evidence type="ECO:0000313" key="11">
    <source>
        <dbReference type="Proteomes" id="UP000256329"/>
    </source>
</evidence>
<dbReference type="EC" id="2.1.3.3" evidence="3 7"/>
<feature type="binding site" evidence="7">
    <location>
        <position position="232"/>
    </location>
    <ligand>
        <name>L-ornithine</name>
        <dbReference type="ChEBI" id="CHEBI:46911"/>
    </ligand>
</feature>
<comment type="similarity">
    <text evidence="2 7">Belongs to the aspartate/ornithine carbamoyltransferase superfamily. OTCase family.</text>
</comment>
<proteinExistence type="inferred from homology"/>
<dbReference type="PANTHER" id="PTHR45753:SF3">
    <property type="entry name" value="ORNITHINE TRANSCARBAMYLASE, MITOCHONDRIAL"/>
    <property type="match status" value="1"/>
</dbReference>
<comment type="catalytic activity">
    <reaction evidence="6 7">
        <text>carbamoyl phosphate + L-ornithine = L-citrulline + phosphate + H(+)</text>
        <dbReference type="Rhea" id="RHEA:19513"/>
        <dbReference type="ChEBI" id="CHEBI:15378"/>
        <dbReference type="ChEBI" id="CHEBI:43474"/>
        <dbReference type="ChEBI" id="CHEBI:46911"/>
        <dbReference type="ChEBI" id="CHEBI:57743"/>
        <dbReference type="ChEBI" id="CHEBI:58228"/>
        <dbReference type="EC" id="2.1.3.3"/>
    </reaction>
</comment>
<evidence type="ECO:0000256" key="4">
    <source>
        <dbReference type="ARBA" id="ARBA00016634"/>
    </source>
</evidence>
<dbReference type="Pfam" id="PF00185">
    <property type="entry name" value="OTCace"/>
    <property type="match status" value="1"/>
</dbReference>
<evidence type="ECO:0000256" key="1">
    <source>
        <dbReference type="ARBA" id="ARBA00004975"/>
    </source>
</evidence>
<dbReference type="InterPro" id="IPR006132">
    <property type="entry name" value="Asp/Orn_carbamoyltranf_P-bd"/>
</dbReference>
<dbReference type="EMBL" id="QSLN01000002">
    <property type="protein sequence ID" value="RDV84204.1"/>
    <property type="molecule type" value="Genomic_DNA"/>
</dbReference>
<dbReference type="OrthoDB" id="9802587at2"/>
<protein>
    <recommendedName>
        <fullName evidence="4 7">Ornithine carbamoyltransferase</fullName>
        <shortName evidence="7">OTCase</shortName>
        <ecNumber evidence="3 7">2.1.3.3</ecNumber>
    </recommendedName>
</protein>
<evidence type="ECO:0000313" key="10">
    <source>
        <dbReference type="EMBL" id="RDV84204.1"/>
    </source>
</evidence>
<dbReference type="PANTHER" id="PTHR45753">
    <property type="entry name" value="ORNITHINE CARBAMOYLTRANSFERASE, MITOCHONDRIAL"/>
    <property type="match status" value="1"/>
</dbReference>
<evidence type="ECO:0000259" key="9">
    <source>
        <dbReference type="Pfam" id="PF02729"/>
    </source>
</evidence>